<reference evidence="3" key="2">
    <citation type="submission" date="2020-10" db="EMBL/GenBank/DDBJ databases">
        <authorList>
            <person name="Peck L.D."/>
            <person name="Nowell R.W."/>
            <person name="Flood J."/>
            <person name="Ryan M.J."/>
            <person name="Barraclough T.G."/>
        </authorList>
    </citation>
    <scope>NUCLEOTIDE SEQUENCE</scope>
    <source>
        <strain evidence="3">IMI 127659i</strain>
    </source>
</reference>
<dbReference type="OrthoDB" id="191139at2759"/>
<evidence type="ECO:0000256" key="1">
    <source>
        <dbReference type="ARBA" id="ARBA00006484"/>
    </source>
</evidence>
<dbReference type="PANTHER" id="PTHR24320:SF281">
    <property type="entry name" value="SHORT CHAIN DEHYDROGENASE_REDUCTASE FAMILY PROTEIN (AFU_ORTHOLOGUE AFUA_5G14310)"/>
    <property type="match status" value="1"/>
</dbReference>
<reference evidence="3" key="1">
    <citation type="journal article" date="2020" name="bioRxiv">
        <title>Historical genomics reveals the evolutionary mechanisms behind multiple outbreaks of the host-specific coffee wilt pathogen Fusarium xylarioides.</title>
        <authorList>
            <person name="Peck D."/>
            <person name="Nowell R.W."/>
            <person name="Flood J."/>
            <person name="Ryan M.J."/>
            <person name="Barraclough T.G."/>
        </authorList>
    </citation>
    <scope>NUCLEOTIDE SEQUENCE</scope>
    <source>
        <strain evidence="3">IMI 127659i</strain>
    </source>
</reference>
<dbReference type="InterPro" id="IPR036291">
    <property type="entry name" value="NAD(P)-bd_dom_sf"/>
</dbReference>
<dbReference type="Gene3D" id="3.40.50.720">
    <property type="entry name" value="NAD(P)-binding Rossmann-like Domain"/>
    <property type="match status" value="1"/>
</dbReference>
<evidence type="ECO:0000256" key="2">
    <source>
        <dbReference type="ARBA" id="ARBA00023002"/>
    </source>
</evidence>
<dbReference type="Proteomes" id="UP000750502">
    <property type="component" value="Unassembled WGS sequence"/>
</dbReference>
<sequence length="354" mass="39171">MQSILQKTTGIGPQVVKPEHLEGRVAIVTGGALGIGYEVSRALAHAGCKVIMINRKEEQGQEAISTIQNEKSDAKVDWKECDMGNLAQIREVFGGLRESLDRLDFLVLSAGINTNQFGLDADGIERHFGVNFLGHFYVCNQLWPLLRKTGKMENTPPPRVVFEASEMHRLAQLSNIQFRSKDEINDPNLDSTARYNRTKLAMILFAKYGLAGKVIQENNDRIYALSVHPGAVNTSMQQQWKDAYPGLTGKLLSWAMLAIGRDVEQGSYSALWALTSPKIEEEDLNGYYFSDPDQEGKETSQASNPELASNLFNLSTTLIEGVLGSDALLDWNVSTVTGKDLKKDDSFQVGLDDK</sequence>
<dbReference type="SUPFAM" id="SSF51735">
    <property type="entry name" value="NAD(P)-binding Rossmann-fold domains"/>
    <property type="match status" value="1"/>
</dbReference>
<accession>A0A9P7HXB8</accession>
<name>A0A9P7HXB8_9HYPO</name>
<keyword evidence="2" id="KW-0560">Oxidoreductase</keyword>
<dbReference type="EMBL" id="JADFTT010000205">
    <property type="protein sequence ID" value="KAG5765329.1"/>
    <property type="molecule type" value="Genomic_DNA"/>
</dbReference>
<dbReference type="InterPro" id="IPR002347">
    <property type="entry name" value="SDR_fam"/>
</dbReference>
<evidence type="ECO:0000313" key="3">
    <source>
        <dbReference type="EMBL" id="KAG5765329.1"/>
    </source>
</evidence>
<dbReference type="GO" id="GO:0016491">
    <property type="term" value="F:oxidoreductase activity"/>
    <property type="evidence" value="ECO:0007669"/>
    <property type="project" value="UniProtKB-KW"/>
</dbReference>
<comment type="similarity">
    <text evidence="1">Belongs to the short-chain dehydrogenases/reductases (SDR) family.</text>
</comment>
<evidence type="ECO:0000313" key="4">
    <source>
        <dbReference type="Proteomes" id="UP000750502"/>
    </source>
</evidence>
<gene>
    <name evidence="3" type="ORF">H9Q72_006581</name>
</gene>
<dbReference type="CDD" id="cd05327">
    <property type="entry name" value="retinol-DH_like_SDR_c_like"/>
    <property type="match status" value="1"/>
</dbReference>
<proteinExistence type="inferred from homology"/>
<dbReference type="AlphaFoldDB" id="A0A9P7HXB8"/>
<evidence type="ECO:0008006" key="5">
    <source>
        <dbReference type="Google" id="ProtNLM"/>
    </source>
</evidence>
<dbReference type="PANTHER" id="PTHR24320">
    <property type="entry name" value="RETINOL DEHYDROGENASE"/>
    <property type="match status" value="1"/>
</dbReference>
<dbReference type="PRINTS" id="PR00081">
    <property type="entry name" value="GDHRDH"/>
</dbReference>
<protein>
    <recommendedName>
        <fullName evidence="5">Short-chain dehydrogenase</fullName>
    </recommendedName>
</protein>
<dbReference type="Pfam" id="PF00106">
    <property type="entry name" value="adh_short"/>
    <property type="match status" value="1"/>
</dbReference>
<keyword evidence="4" id="KW-1185">Reference proteome</keyword>
<organism evidence="3 4">
    <name type="scientific">Fusarium xylarioides</name>
    <dbReference type="NCBI Taxonomy" id="221167"/>
    <lineage>
        <taxon>Eukaryota</taxon>
        <taxon>Fungi</taxon>
        <taxon>Dikarya</taxon>
        <taxon>Ascomycota</taxon>
        <taxon>Pezizomycotina</taxon>
        <taxon>Sordariomycetes</taxon>
        <taxon>Hypocreomycetidae</taxon>
        <taxon>Hypocreales</taxon>
        <taxon>Nectriaceae</taxon>
        <taxon>Fusarium</taxon>
        <taxon>Fusarium fujikuroi species complex</taxon>
    </lineage>
</organism>
<comment type="caution">
    <text evidence="3">The sequence shown here is derived from an EMBL/GenBank/DDBJ whole genome shotgun (WGS) entry which is preliminary data.</text>
</comment>